<dbReference type="InterPro" id="IPR045040">
    <property type="entry name" value="PORR_fam"/>
</dbReference>
<dbReference type="Proteomes" id="UP001188597">
    <property type="component" value="Unassembled WGS sequence"/>
</dbReference>
<evidence type="ECO:0000259" key="1">
    <source>
        <dbReference type="Pfam" id="PF11955"/>
    </source>
</evidence>
<feature type="domain" description="PORR" evidence="1">
    <location>
        <begin position="1"/>
        <end position="45"/>
    </location>
</feature>
<proteinExistence type="predicted"/>
<protein>
    <recommendedName>
        <fullName evidence="1">PORR domain-containing protein</fullName>
    </recommendedName>
</protein>
<reference evidence="2" key="1">
    <citation type="submission" date="2022-12" db="EMBL/GenBank/DDBJ databases">
        <title>Draft genome assemblies for two species of Escallonia (Escalloniales).</title>
        <authorList>
            <person name="Chanderbali A."/>
            <person name="Dervinis C."/>
            <person name="Anghel I."/>
            <person name="Soltis D."/>
            <person name="Soltis P."/>
            <person name="Zapata F."/>
        </authorList>
    </citation>
    <scope>NUCLEOTIDE SEQUENCE</scope>
    <source>
        <strain evidence="2">UCBG64.0493</strain>
        <tissue evidence="2">Leaf</tissue>
    </source>
</reference>
<evidence type="ECO:0000313" key="2">
    <source>
        <dbReference type="EMBL" id="KAK3027607.1"/>
    </source>
</evidence>
<gene>
    <name evidence="2" type="ORF">RJ639_042283</name>
</gene>
<sequence>MFYLLTKGKRHTVFLREAYEKGRLLDPTQVYEARRMLLDLVVLGRRGVCSLQPSLARRRKLEAVYRAYSRREVDRHREPLIWVSNLSTSRMSGNTFCRLQKLYVE</sequence>
<organism evidence="2 3">
    <name type="scientific">Escallonia herrerae</name>
    <dbReference type="NCBI Taxonomy" id="1293975"/>
    <lineage>
        <taxon>Eukaryota</taxon>
        <taxon>Viridiplantae</taxon>
        <taxon>Streptophyta</taxon>
        <taxon>Embryophyta</taxon>
        <taxon>Tracheophyta</taxon>
        <taxon>Spermatophyta</taxon>
        <taxon>Magnoliopsida</taxon>
        <taxon>eudicotyledons</taxon>
        <taxon>Gunneridae</taxon>
        <taxon>Pentapetalae</taxon>
        <taxon>asterids</taxon>
        <taxon>campanulids</taxon>
        <taxon>Escalloniales</taxon>
        <taxon>Escalloniaceae</taxon>
        <taxon>Escallonia</taxon>
    </lineage>
</organism>
<comment type="caution">
    <text evidence="2">The sequence shown here is derived from an EMBL/GenBank/DDBJ whole genome shotgun (WGS) entry which is preliminary data.</text>
</comment>
<dbReference type="GO" id="GO:0003723">
    <property type="term" value="F:RNA binding"/>
    <property type="evidence" value="ECO:0007669"/>
    <property type="project" value="InterPro"/>
</dbReference>
<accession>A0AA88WIA3</accession>
<dbReference type="Pfam" id="PF11955">
    <property type="entry name" value="PORR"/>
    <property type="match status" value="1"/>
</dbReference>
<dbReference type="EMBL" id="JAVXUP010000453">
    <property type="protein sequence ID" value="KAK3027607.1"/>
    <property type="molecule type" value="Genomic_DNA"/>
</dbReference>
<name>A0AA88WIA3_9ASTE</name>
<keyword evidence="3" id="KW-1185">Reference proteome</keyword>
<dbReference type="AlphaFoldDB" id="A0AA88WIA3"/>
<evidence type="ECO:0000313" key="3">
    <source>
        <dbReference type="Proteomes" id="UP001188597"/>
    </source>
</evidence>
<dbReference type="InterPro" id="IPR021099">
    <property type="entry name" value="PORR_domain"/>
</dbReference>
<dbReference type="PANTHER" id="PTHR31476:SF15">
    <property type="entry name" value="ASSOCIATED SALT-INDUCIBLE PROTEIN, PUTATIVE-RELATED"/>
    <property type="match status" value="1"/>
</dbReference>
<dbReference type="PANTHER" id="PTHR31476">
    <property type="entry name" value="PROTEIN WHAT'S THIS FACTOR 1 HOMOLOG, CHLOROPLASTIC"/>
    <property type="match status" value="1"/>
</dbReference>